<dbReference type="SMART" id="SM00079">
    <property type="entry name" value="PBPe"/>
    <property type="match status" value="1"/>
</dbReference>
<dbReference type="CDD" id="cd13629">
    <property type="entry name" value="PBP2_Dsm1740"/>
    <property type="match status" value="1"/>
</dbReference>
<comment type="caution">
    <text evidence="8">The sequence shown here is derived from an EMBL/GenBank/DDBJ whole genome shotgun (WGS) entry which is preliminary data.</text>
</comment>
<dbReference type="SMART" id="SM00062">
    <property type="entry name" value="PBPb"/>
    <property type="match status" value="1"/>
</dbReference>
<dbReference type="Gene3D" id="3.40.190.10">
    <property type="entry name" value="Periplasmic binding protein-like II"/>
    <property type="match status" value="2"/>
</dbReference>
<proteinExistence type="inferred from homology"/>
<keyword evidence="3 5" id="KW-0732">Signal</keyword>
<dbReference type="PROSITE" id="PS01039">
    <property type="entry name" value="SBP_BACTERIAL_3"/>
    <property type="match status" value="1"/>
</dbReference>
<dbReference type="AlphaFoldDB" id="A0A931CUQ8"/>
<gene>
    <name evidence="8" type="ORF">H0S81_04060</name>
</gene>
<dbReference type="GO" id="GO:0030313">
    <property type="term" value="C:cell envelope"/>
    <property type="evidence" value="ECO:0007669"/>
    <property type="project" value="UniProtKB-SubCell"/>
</dbReference>
<evidence type="ECO:0000313" key="9">
    <source>
        <dbReference type="Proteomes" id="UP000706172"/>
    </source>
</evidence>
<dbReference type="Proteomes" id="UP000706172">
    <property type="component" value="Unassembled WGS sequence"/>
</dbReference>
<dbReference type="PANTHER" id="PTHR35936:SF38">
    <property type="entry name" value="GLUTAMINE-BINDING PERIPLASMIC PROTEIN"/>
    <property type="match status" value="1"/>
</dbReference>
<accession>A0A931CUQ8</accession>
<evidence type="ECO:0000256" key="1">
    <source>
        <dbReference type="ARBA" id="ARBA00004196"/>
    </source>
</evidence>
<sequence>MFNMKKVLTAVGLILLMPLALCLAGETGDRLSKESVIEKIQKDKVIRVGMSTFVPWAMKDKQGKLVGFEIDVARQLAKDMGVDVEFVPTAWSGIIPALMTGKFDVIIGGMGITAQRNLKVNFTTPYDYSGMSMVAHRKKAQGFSSLADFNKKDVNIAVRMGTTAEQAARKFLPKASLRLFENESQALQELNLGRVHAVVSSAPMPVFHALKYPDKLFVPLEENFTKEPIGFAIRKGDPDAVNFFNNWIINQHASGFLKEKKAFWFESRDWEDLVK</sequence>
<comment type="subcellular location">
    <subcellularLocation>
        <location evidence="1">Cell envelope</location>
    </subcellularLocation>
</comment>
<feature type="domain" description="Ionotropic glutamate receptor C-terminal" evidence="7">
    <location>
        <begin position="47"/>
        <end position="267"/>
    </location>
</feature>
<evidence type="ECO:0000313" key="8">
    <source>
        <dbReference type="EMBL" id="MBG0779081.1"/>
    </source>
</evidence>
<dbReference type="SUPFAM" id="SSF53850">
    <property type="entry name" value="Periplasmic binding protein-like II"/>
    <property type="match status" value="1"/>
</dbReference>
<dbReference type="PANTHER" id="PTHR35936">
    <property type="entry name" value="MEMBRANE-BOUND LYTIC MUREIN TRANSGLYCOSYLASE F"/>
    <property type="match status" value="1"/>
</dbReference>
<dbReference type="Pfam" id="PF00497">
    <property type="entry name" value="SBP_bac_3"/>
    <property type="match status" value="1"/>
</dbReference>
<evidence type="ECO:0000256" key="2">
    <source>
        <dbReference type="ARBA" id="ARBA00010333"/>
    </source>
</evidence>
<evidence type="ECO:0000259" key="7">
    <source>
        <dbReference type="SMART" id="SM00079"/>
    </source>
</evidence>
<name>A0A931CUQ8_9BACT</name>
<evidence type="ECO:0000256" key="4">
    <source>
        <dbReference type="RuleBase" id="RU003744"/>
    </source>
</evidence>
<dbReference type="GO" id="GO:0015276">
    <property type="term" value="F:ligand-gated monoatomic ion channel activity"/>
    <property type="evidence" value="ECO:0007669"/>
    <property type="project" value="InterPro"/>
</dbReference>
<evidence type="ECO:0000259" key="6">
    <source>
        <dbReference type="SMART" id="SM00062"/>
    </source>
</evidence>
<feature type="domain" description="Solute-binding protein family 3/N-terminal" evidence="6">
    <location>
        <begin position="45"/>
        <end position="268"/>
    </location>
</feature>
<evidence type="ECO:0000256" key="5">
    <source>
        <dbReference type="SAM" id="SignalP"/>
    </source>
</evidence>
<dbReference type="GO" id="GO:0016020">
    <property type="term" value="C:membrane"/>
    <property type="evidence" value="ECO:0007669"/>
    <property type="project" value="InterPro"/>
</dbReference>
<dbReference type="InterPro" id="IPR001638">
    <property type="entry name" value="Solute-binding_3/MltF_N"/>
</dbReference>
<organism evidence="8 9">
    <name type="scientific">Desulfotignum balticum</name>
    <dbReference type="NCBI Taxonomy" id="115781"/>
    <lineage>
        <taxon>Bacteria</taxon>
        <taxon>Pseudomonadati</taxon>
        <taxon>Thermodesulfobacteriota</taxon>
        <taxon>Desulfobacteria</taxon>
        <taxon>Desulfobacterales</taxon>
        <taxon>Desulfobacteraceae</taxon>
        <taxon>Desulfotignum</taxon>
    </lineage>
</organism>
<protein>
    <submittedName>
        <fullName evidence="8">Transporter substrate-binding domain-containing protein</fullName>
    </submittedName>
</protein>
<feature type="chain" id="PRO_5037642985" evidence="5">
    <location>
        <begin position="25"/>
        <end position="275"/>
    </location>
</feature>
<dbReference type="EMBL" id="JACCQK010000197">
    <property type="protein sequence ID" value="MBG0779081.1"/>
    <property type="molecule type" value="Genomic_DNA"/>
</dbReference>
<evidence type="ECO:0000256" key="3">
    <source>
        <dbReference type="ARBA" id="ARBA00022729"/>
    </source>
</evidence>
<reference evidence="8" key="1">
    <citation type="submission" date="2020-07" db="EMBL/GenBank/DDBJ databases">
        <title>Severe corrosion of carbon steel in oil field produced water can be linked to methanogenic archaea containing a special type of NiFe hydrogenase.</title>
        <authorList>
            <person name="Lahme S."/>
            <person name="Mand J."/>
            <person name="Longwell J."/>
            <person name="Smith R."/>
            <person name="Enning D."/>
        </authorList>
    </citation>
    <scope>NUCLEOTIDE SEQUENCE</scope>
    <source>
        <strain evidence="8">MIC098Bin6</strain>
    </source>
</reference>
<comment type="similarity">
    <text evidence="2 4">Belongs to the bacterial solute-binding protein 3 family.</text>
</comment>
<dbReference type="InterPro" id="IPR001320">
    <property type="entry name" value="Iontro_rcpt_C"/>
</dbReference>
<dbReference type="InterPro" id="IPR018313">
    <property type="entry name" value="SBP_3_CS"/>
</dbReference>
<feature type="signal peptide" evidence="5">
    <location>
        <begin position="1"/>
        <end position="24"/>
    </location>
</feature>